<dbReference type="AlphaFoldDB" id="A0A1N5SEH3"/>
<keyword evidence="1" id="KW-0812">Transmembrane</keyword>
<dbReference type="EMBL" id="LT671858">
    <property type="protein sequence ID" value="SIM34378.1"/>
    <property type="molecule type" value="Genomic_DNA"/>
</dbReference>
<keyword evidence="1" id="KW-0472">Membrane</keyword>
<protein>
    <submittedName>
        <fullName evidence="2">Membrane protein</fullName>
    </submittedName>
</protein>
<feature type="transmembrane region" description="Helical" evidence="1">
    <location>
        <begin position="46"/>
        <end position="66"/>
    </location>
</feature>
<evidence type="ECO:0000256" key="1">
    <source>
        <dbReference type="SAM" id="Phobius"/>
    </source>
</evidence>
<evidence type="ECO:0000313" key="2">
    <source>
        <dbReference type="EMBL" id="SIM34378.1"/>
    </source>
</evidence>
<evidence type="ECO:0000313" key="3">
    <source>
        <dbReference type="Proteomes" id="UP000195607"/>
    </source>
</evidence>
<dbReference type="Proteomes" id="UP000195607">
    <property type="component" value="Chromosome I"/>
</dbReference>
<feature type="transmembrane region" description="Helical" evidence="1">
    <location>
        <begin position="78"/>
        <end position="98"/>
    </location>
</feature>
<accession>A0A1N5SEH3</accession>
<sequence length="246" mass="27518">MGNVGAHSLKSGKNIVDLGDILPGEKILGEYSPSRESYKKSITSRVFSNLISLLSPVVIALVEFIGFGSNSNLTVEEILITVGVTTIVTLVILGFSLAKFKTEFSARYVITSTRVAKIIKNRIKMDIPVEQIEDAVITFGAVLRLKDYAVFFPPRGYMDLKGVNLNVPMVTSRVVELERTEEGNNSKIMKNKDGKVTISNAKIARSHLKNIRRTRKDIIKRSFLFLTEEMARDAAKKYWDFVKNTI</sequence>
<proteinExistence type="predicted"/>
<organism evidence="2 3">
    <name type="scientific">Cuniculiplasma divulgatum</name>
    <dbReference type="NCBI Taxonomy" id="1673428"/>
    <lineage>
        <taxon>Archaea</taxon>
        <taxon>Methanobacteriati</taxon>
        <taxon>Thermoplasmatota</taxon>
        <taxon>Thermoplasmata</taxon>
        <taxon>Thermoplasmatales</taxon>
        <taxon>Cuniculiplasmataceae</taxon>
        <taxon>Cuniculiplasma</taxon>
    </lineage>
</organism>
<keyword evidence="1" id="KW-1133">Transmembrane helix</keyword>
<name>A0A1N5SEH3_9ARCH</name>
<gene>
    <name evidence="2" type="ORF">CSP5_0193</name>
</gene>
<reference evidence="2 3" key="1">
    <citation type="submission" date="2016-04" db="EMBL/GenBank/DDBJ databases">
        <authorList>
            <person name="Evans L.H."/>
            <person name="Alamgir A."/>
            <person name="Owens N."/>
            <person name="Weber N.D."/>
            <person name="Virtaneva K."/>
            <person name="Barbian K."/>
            <person name="Babar A."/>
            <person name="Rosenke K."/>
        </authorList>
    </citation>
    <scope>NUCLEOTIDE SEQUENCE [LARGE SCALE GENOMIC DNA]</scope>
    <source>
        <strain evidence="3">S5(T) (JCM 30642 \VKM B-2941)</strain>
    </source>
</reference>